<dbReference type="AlphaFoldDB" id="A0A9D1M441"/>
<reference evidence="6" key="1">
    <citation type="submission" date="2020-10" db="EMBL/GenBank/DDBJ databases">
        <authorList>
            <person name="Gilroy R."/>
        </authorList>
    </citation>
    <scope>NUCLEOTIDE SEQUENCE</scope>
    <source>
        <strain evidence="6">ChiW3-316</strain>
    </source>
</reference>
<sequence>MRTITINKKIRLWLLSGLLLLPFPATAEIMPQIALYHHPKYEHDFTHFDYADPQARKGGRIVMPEYGGFDNFNPFIFKGNATPQVANLSLDSLGIVPADDPATVYPLVAKAFDLPEDNSYVGFLLDERAKFQDGTPITADDVIFSYKALTEKGQPLYKVYYADVERVEKINPREVRFYFKKGSQNKELPLILSQIKIYSAKDWEGLDFSKPSLRIPLGSGPYRLEKYEPGRYLVFRRNPDYWAKDLPSRKGFFNFDEVRFDYYQDTTVTLQALFAGSIDVREEYIAKIWVTGYDNRPVKEGRIIKQEMAHNNAAVLQMFAFNLRKPQFQDRRVRQAIALAFNFDWANDKLFYNQYRRLYSYFTNTGMEATGLPQGKELAILNRYRRQLPDEVFTTVPANPRHKDFKETRRHLKEAVKLLRAAGYDFVNGKMTNLKTGEPLAFEVLSNSANGNTFTRVMLPFINNLAKIGIKLTFRNLEVNIFKNRLDNFDFDMAIISYGVSRLPGNEQAEMWGSASADVRGSYNIMGIKNPVADQLIKGLIAAQEKDDYEAYVRALDRVLLTENYMIPQWYSPAQRVAYHNKFMFPHSKVKAGFQPMTWWAKPRQERTTNEKLHY</sequence>
<dbReference type="PANTHER" id="PTHR30290:SF64">
    <property type="entry name" value="ABC TRANSPORTER PERIPLASMIC BINDING PROTEIN"/>
    <property type="match status" value="1"/>
</dbReference>
<name>A0A9D1M441_9PROT</name>
<keyword evidence="3 4" id="KW-0732">Signal</keyword>
<evidence type="ECO:0000256" key="2">
    <source>
        <dbReference type="ARBA" id="ARBA00005695"/>
    </source>
</evidence>
<comment type="similarity">
    <text evidence="2">Belongs to the bacterial solute-binding protein 5 family.</text>
</comment>
<dbReference type="Gene3D" id="3.40.190.10">
    <property type="entry name" value="Periplasmic binding protein-like II"/>
    <property type="match status" value="1"/>
</dbReference>
<evidence type="ECO:0000313" key="7">
    <source>
        <dbReference type="Proteomes" id="UP000824107"/>
    </source>
</evidence>
<dbReference type="InterPro" id="IPR000914">
    <property type="entry name" value="SBP_5_dom"/>
</dbReference>
<dbReference type="CDD" id="cd08497">
    <property type="entry name" value="MbnE-like"/>
    <property type="match status" value="1"/>
</dbReference>
<evidence type="ECO:0000259" key="5">
    <source>
        <dbReference type="Pfam" id="PF00496"/>
    </source>
</evidence>
<evidence type="ECO:0000313" key="6">
    <source>
        <dbReference type="EMBL" id="HIU53222.1"/>
    </source>
</evidence>
<feature type="signal peptide" evidence="4">
    <location>
        <begin position="1"/>
        <end position="27"/>
    </location>
</feature>
<proteinExistence type="inferred from homology"/>
<dbReference type="GO" id="GO:0030288">
    <property type="term" value="C:outer membrane-bounded periplasmic space"/>
    <property type="evidence" value="ECO:0007669"/>
    <property type="project" value="TreeGrafter"/>
</dbReference>
<evidence type="ECO:0000256" key="1">
    <source>
        <dbReference type="ARBA" id="ARBA00004418"/>
    </source>
</evidence>
<dbReference type="GO" id="GO:0015833">
    <property type="term" value="P:peptide transport"/>
    <property type="evidence" value="ECO:0007669"/>
    <property type="project" value="TreeGrafter"/>
</dbReference>
<evidence type="ECO:0000256" key="3">
    <source>
        <dbReference type="ARBA" id="ARBA00022729"/>
    </source>
</evidence>
<dbReference type="PIRSF" id="PIRSF002741">
    <property type="entry name" value="MppA"/>
    <property type="match status" value="1"/>
</dbReference>
<comment type="subcellular location">
    <subcellularLocation>
        <location evidence="1">Periplasm</location>
    </subcellularLocation>
</comment>
<reference evidence="6" key="2">
    <citation type="journal article" date="2021" name="PeerJ">
        <title>Extensive microbial diversity within the chicken gut microbiome revealed by metagenomics and culture.</title>
        <authorList>
            <person name="Gilroy R."/>
            <person name="Ravi A."/>
            <person name="Getino M."/>
            <person name="Pursley I."/>
            <person name="Horton D.L."/>
            <person name="Alikhan N.F."/>
            <person name="Baker D."/>
            <person name="Gharbi K."/>
            <person name="Hall N."/>
            <person name="Watson M."/>
            <person name="Adriaenssens E.M."/>
            <person name="Foster-Nyarko E."/>
            <person name="Jarju S."/>
            <person name="Secka A."/>
            <person name="Antonio M."/>
            <person name="Oren A."/>
            <person name="Chaudhuri R.R."/>
            <person name="La Ragione R."/>
            <person name="Hildebrand F."/>
            <person name="Pallen M.J."/>
        </authorList>
    </citation>
    <scope>NUCLEOTIDE SEQUENCE</scope>
    <source>
        <strain evidence="6">ChiW3-316</strain>
    </source>
</reference>
<dbReference type="PANTHER" id="PTHR30290">
    <property type="entry name" value="PERIPLASMIC BINDING COMPONENT OF ABC TRANSPORTER"/>
    <property type="match status" value="1"/>
</dbReference>
<dbReference type="Gene3D" id="3.10.105.10">
    <property type="entry name" value="Dipeptide-binding Protein, Domain 3"/>
    <property type="match status" value="1"/>
</dbReference>
<accession>A0A9D1M441</accession>
<dbReference type="GO" id="GO:0042884">
    <property type="term" value="P:microcin transport"/>
    <property type="evidence" value="ECO:0007669"/>
    <property type="project" value="TreeGrafter"/>
</dbReference>
<dbReference type="InterPro" id="IPR039424">
    <property type="entry name" value="SBP_5"/>
</dbReference>
<dbReference type="Pfam" id="PF00496">
    <property type="entry name" value="SBP_bac_5"/>
    <property type="match status" value="1"/>
</dbReference>
<comment type="caution">
    <text evidence="6">The sequence shown here is derived from an EMBL/GenBank/DDBJ whole genome shotgun (WGS) entry which is preliminary data.</text>
</comment>
<feature type="domain" description="Solute-binding protein family 5" evidence="5">
    <location>
        <begin position="103"/>
        <end position="516"/>
    </location>
</feature>
<dbReference type="GO" id="GO:0043190">
    <property type="term" value="C:ATP-binding cassette (ABC) transporter complex"/>
    <property type="evidence" value="ECO:0007669"/>
    <property type="project" value="InterPro"/>
</dbReference>
<organism evidence="6 7">
    <name type="scientific">Candidatus Scatocola faecipullorum</name>
    <dbReference type="NCBI Taxonomy" id="2840917"/>
    <lineage>
        <taxon>Bacteria</taxon>
        <taxon>Pseudomonadati</taxon>
        <taxon>Pseudomonadota</taxon>
        <taxon>Alphaproteobacteria</taxon>
        <taxon>Rhodospirillales</taxon>
        <taxon>Rhodospirillaceae</taxon>
        <taxon>Rhodospirillaceae incertae sedis</taxon>
        <taxon>Candidatus Scatocola</taxon>
    </lineage>
</organism>
<dbReference type="Proteomes" id="UP000824107">
    <property type="component" value="Unassembled WGS sequence"/>
</dbReference>
<feature type="chain" id="PRO_5039271212" evidence="4">
    <location>
        <begin position="28"/>
        <end position="615"/>
    </location>
</feature>
<evidence type="ECO:0000256" key="4">
    <source>
        <dbReference type="SAM" id="SignalP"/>
    </source>
</evidence>
<dbReference type="InterPro" id="IPR030678">
    <property type="entry name" value="Peptide/Ni-bd"/>
</dbReference>
<protein>
    <submittedName>
        <fullName evidence="6">ABC transporter substrate-binding protein</fullName>
    </submittedName>
</protein>
<gene>
    <name evidence="6" type="ORF">IAD20_03985</name>
</gene>
<dbReference type="EMBL" id="DVNC01000028">
    <property type="protein sequence ID" value="HIU53222.1"/>
    <property type="molecule type" value="Genomic_DNA"/>
</dbReference>
<dbReference type="GO" id="GO:1904680">
    <property type="term" value="F:peptide transmembrane transporter activity"/>
    <property type="evidence" value="ECO:0007669"/>
    <property type="project" value="TreeGrafter"/>
</dbReference>
<dbReference type="SUPFAM" id="SSF53850">
    <property type="entry name" value="Periplasmic binding protein-like II"/>
    <property type="match status" value="1"/>
</dbReference>